<sequence length="98" mass="10858">MSHAEFDALADSRMQERQAMNNPAQWGPFTGDGYYPVNDEQLADTLVGADIVIAEDRFTSFAYMEGYLSPERGSKPFFAIKDRTPGEVHLLSVPGANE</sequence>
<evidence type="ECO:0000313" key="2">
    <source>
        <dbReference type="Proteomes" id="UP001162811"/>
    </source>
</evidence>
<protein>
    <submittedName>
        <fullName evidence="1">Uncharacterized protein</fullName>
    </submittedName>
</protein>
<reference evidence="1" key="2">
    <citation type="journal article" date="2023" name="Front. Microbiol.">
        <title>Ralstonia chuxiongensis sp. nov., Ralstonia mojiangensis sp. nov., and Ralstonia soli sp. nov., isolated from tobacco fields, are three novel species in the family Burkholderiaceae.</title>
        <authorList>
            <person name="Lu C.H."/>
            <person name="Zhang Y.Y."/>
            <person name="Jiang N."/>
            <person name="Chen W."/>
            <person name="Shao X."/>
            <person name="Zhao Z.M."/>
            <person name="Lu W.L."/>
            <person name="Hu X."/>
            <person name="Xi Y.X."/>
            <person name="Zou S.Y."/>
            <person name="Wei Q.J."/>
            <person name="Lin Z.L."/>
            <person name="Gong L."/>
            <person name="Gai X.T."/>
            <person name="Zhang L.Q."/>
            <person name="Li J.Y."/>
            <person name="Jin Y."/>
            <person name="Xia Z.Y."/>
        </authorList>
    </citation>
    <scope>NUCLEOTIDE SEQUENCE</scope>
    <source>
        <strain evidence="1">21MJYT02-11</strain>
    </source>
</reference>
<organism evidence="1 2">
    <name type="scientific">Ralstonia soli</name>
    <dbReference type="NCBI Taxonomy" id="2953896"/>
    <lineage>
        <taxon>Bacteria</taxon>
        <taxon>Pseudomonadati</taxon>
        <taxon>Pseudomonadota</taxon>
        <taxon>Betaproteobacteria</taxon>
        <taxon>Burkholderiales</taxon>
        <taxon>Burkholderiaceae</taxon>
        <taxon>Ralstonia</taxon>
    </lineage>
</organism>
<dbReference type="Proteomes" id="UP001162811">
    <property type="component" value="Unassembled WGS sequence"/>
</dbReference>
<name>A0ABT1AIT8_9RALS</name>
<proteinExistence type="predicted"/>
<accession>A0ABT1AIT8</accession>
<reference evidence="1" key="1">
    <citation type="submission" date="2022-06" db="EMBL/GenBank/DDBJ databases">
        <authorList>
            <person name="Lu C.-H."/>
        </authorList>
    </citation>
    <scope>NUCLEOTIDE SEQUENCE</scope>
    <source>
        <strain evidence="1">21MJYT02-11</strain>
    </source>
</reference>
<keyword evidence="2" id="KW-1185">Reference proteome</keyword>
<gene>
    <name evidence="1" type="ORF">NG900_09005</name>
</gene>
<dbReference type="RefSeq" id="WP_252679405.1">
    <property type="nucleotide sequence ID" value="NZ_JAMXHT010000003.1"/>
</dbReference>
<evidence type="ECO:0000313" key="1">
    <source>
        <dbReference type="EMBL" id="MCO5398332.1"/>
    </source>
</evidence>
<comment type="caution">
    <text evidence="1">The sequence shown here is derived from an EMBL/GenBank/DDBJ whole genome shotgun (WGS) entry which is preliminary data.</text>
</comment>
<dbReference type="EMBL" id="JAMXHT010000003">
    <property type="protein sequence ID" value="MCO5398332.1"/>
    <property type="molecule type" value="Genomic_DNA"/>
</dbReference>